<dbReference type="SUPFAM" id="SSF103084">
    <property type="entry name" value="Holliday junction resolvase RusA"/>
    <property type="match status" value="1"/>
</dbReference>
<accession>A0A0F9PCK3</accession>
<dbReference type="EMBL" id="LAZR01005584">
    <property type="protein sequence ID" value="KKM98735.1"/>
    <property type="molecule type" value="Genomic_DNA"/>
</dbReference>
<protein>
    <submittedName>
        <fullName evidence="1">Uncharacterized protein</fullName>
    </submittedName>
</protein>
<gene>
    <name evidence="1" type="ORF">LCGC14_1154810</name>
</gene>
<dbReference type="GO" id="GO:0006310">
    <property type="term" value="P:DNA recombination"/>
    <property type="evidence" value="ECO:0007669"/>
    <property type="project" value="InterPro"/>
</dbReference>
<dbReference type="GO" id="GO:0000287">
    <property type="term" value="F:magnesium ion binding"/>
    <property type="evidence" value="ECO:0007669"/>
    <property type="project" value="InterPro"/>
</dbReference>
<dbReference type="GO" id="GO:0006281">
    <property type="term" value="P:DNA repair"/>
    <property type="evidence" value="ECO:0007669"/>
    <property type="project" value="InterPro"/>
</dbReference>
<evidence type="ECO:0000313" key="1">
    <source>
        <dbReference type="EMBL" id="KKM98735.1"/>
    </source>
</evidence>
<dbReference type="InterPro" id="IPR036614">
    <property type="entry name" value="RusA-like_sf"/>
</dbReference>
<dbReference type="Gene3D" id="3.30.1330.70">
    <property type="entry name" value="Holliday junction resolvase RusA"/>
    <property type="match status" value="1"/>
</dbReference>
<name>A0A0F9PCK3_9ZZZZ</name>
<proteinExistence type="predicted"/>
<organism evidence="1">
    <name type="scientific">marine sediment metagenome</name>
    <dbReference type="NCBI Taxonomy" id="412755"/>
    <lineage>
        <taxon>unclassified sequences</taxon>
        <taxon>metagenomes</taxon>
        <taxon>ecological metagenomes</taxon>
    </lineage>
</organism>
<comment type="caution">
    <text evidence="1">The sequence shown here is derived from an EMBL/GenBank/DDBJ whole genome shotgun (WGS) entry which is preliminary data.</text>
</comment>
<reference evidence="1" key="1">
    <citation type="journal article" date="2015" name="Nature">
        <title>Complex archaea that bridge the gap between prokaryotes and eukaryotes.</title>
        <authorList>
            <person name="Spang A."/>
            <person name="Saw J.H."/>
            <person name="Jorgensen S.L."/>
            <person name="Zaremba-Niedzwiedzka K."/>
            <person name="Martijn J."/>
            <person name="Lind A.E."/>
            <person name="van Eijk R."/>
            <person name="Schleper C."/>
            <person name="Guy L."/>
            <person name="Ettema T.J."/>
        </authorList>
    </citation>
    <scope>NUCLEOTIDE SEQUENCE</scope>
</reference>
<dbReference type="AlphaFoldDB" id="A0A0F9PCK3"/>
<sequence length="143" mass="16448">MTVPTQADLLVKESDFQEMIVKIPMLPPRECSPNFRGHWTKRARAARDFRSEAMLYAFYASNSARPGYEKAELSITLVVRDSRYYRDPDNMIASLKPAIDGCVDAGIIKDDSDKHLLYKMPILYEIDKERAPLTILEFEELSE</sequence>